<reference evidence="4" key="1">
    <citation type="submission" date="2016-09" db="EMBL/GenBank/DDBJ databases">
        <authorList>
            <person name="Hebert L."/>
            <person name="Moumen B."/>
        </authorList>
    </citation>
    <scope>NUCLEOTIDE SEQUENCE [LARGE SCALE GENOMIC DNA]</scope>
    <source>
        <strain evidence="4">OVI</strain>
    </source>
</reference>
<organism evidence="4 5">
    <name type="scientific">Trypanosoma equiperdum</name>
    <dbReference type="NCBI Taxonomy" id="5694"/>
    <lineage>
        <taxon>Eukaryota</taxon>
        <taxon>Discoba</taxon>
        <taxon>Euglenozoa</taxon>
        <taxon>Kinetoplastea</taxon>
        <taxon>Metakinetoplastina</taxon>
        <taxon>Trypanosomatida</taxon>
        <taxon>Trypanosomatidae</taxon>
        <taxon>Trypanosoma</taxon>
    </lineage>
</organism>
<dbReference type="Gene3D" id="3.40.50.720">
    <property type="entry name" value="NAD(P)-binding Rossmann-like Domain"/>
    <property type="match status" value="1"/>
</dbReference>
<dbReference type="SUPFAM" id="SSF51735">
    <property type="entry name" value="NAD(P)-binding Rossmann-fold domains"/>
    <property type="match status" value="1"/>
</dbReference>
<comment type="similarity">
    <text evidence="1">Belongs to the short-chain dehydrogenases/reductases (SDR) family.</text>
</comment>
<dbReference type="PANTHER" id="PTHR24322:SF736">
    <property type="entry name" value="RETINOL DEHYDROGENASE 10"/>
    <property type="match status" value="1"/>
</dbReference>
<dbReference type="GO" id="GO:0016616">
    <property type="term" value="F:oxidoreductase activity, acting on the CH-OH group of donors, NAD or NADP as acceptor"/>
    <property type="evidence" value="ECO:0007669"/>
    <property type="project" value="TreeGrafter"/>
</dbReference>
<feature type="region of interest" description="Disordered" evidence="3">
    <location>
        <begin position="342"/>
        <end position="365"/>
    </location>
</feature>
<dbReference type="VEuPathDB" id="TriTrypDB:TEOVI_000269500"/>
<dbReference type="Pfam" id="PF00106">
    <property type="entry name" value="adh_short"/>
    <property type="match status" value="2"/>
</dbReference>
<evidence type="ECO:0000313" key="4">
    <source>
        <dbReference type="EMBL" id="SCU71115.1"/>
    </source>
</evidence>
<dbReference type="AlphaFoldDB" id="A0A1G4IFP9"/>
<name>A0A1G4IFP9_TRYEQ</name>
<evidence type="ECO:0000256" key="2">
    <source>
        <dbReference type="ARBA" id="ARBA00023002"/>
    </source>
</evidence>
<keyword evidence="5" id="KW-1185">Reference proteome</keyword>
<gene>
    <name evidence="4" type="ORF">TEOVI_000269500</name>
</gene>
<accession>A0A1G4IFP9</accession>
<evidence type="ECO:0000313" key="5">
    <source>
        <dbReference type="Proteomes" id="UP000195570"/>
    </source>
</evidence>
<dbReference type="InterPro" id="IPR036291">
    <property type="entry name" value="NAD(P)-bd_dom_sf"/>
</dbReference>
<dbReference type="GeneID" id="92376635"/>
<dbReference type="PRINTS" id="PR00081">
    <property type="entry name" value="GDHRDH"/>
</dbReference>
<dbReference type="Proteomes" id="UP000195570">
    <property type="component" value="Unassembled WGS sequence"/>
</dbReference>
<dbReference type="PANTHER" id="PTHR24322">
    <property type="entry name" value="PKSB"/>
    <property type="match status" value="1"/>
</dbReference>
<evidence type="ECO:0000256" key="3">
    <source>
        <dbReference type="SAM" id="MobiDB-lite"/>
    </source>
</evidence>
<proteinExistence type="inferred from homology"/>
<sequence>MIFLLFISFIGWVLWSLYSLLSYRRVSVAGKTVVITGGSVGIGKHLALHFLRLGATVHVWDDNKEKLSQLSKEALLIPSPRPTKSANCDTEGLTETSANELEGNDCLKTVVVDLSNRFHLHRLVKQVGTVHIVVNAALNVSSKAFLDHADNAIERILHVNALCPLILARAFLPAMLERRDGYFVTITDANGLLGNASQPDFAASQWAAVGAHESIQMLIRENGCCGKVRTTLLCPYNVVSSQPTLLRTPSPFSSSRVMNTADAANTAEGQSVNTIRRSRILGYFLSIFRRPVTPEEAAEACVWAITHGVERLYIPYSLLFLTLFRFLPVPWFMWVISPSTQSTNVETSKGNCPSESDSSRSSSEK</sequence>
<feature type="compositionally biased region" description="Polar residues" evidence="3">
    <location>
        <begin position="342"/>
        <end position="353"/>
    </location>
</feature>
<dbReference type="EMBL" id="CZPT02001574">
    <property type="protein sequence ID" value="SCU71115.1"/>
    <property type="molecule type" value="Genomic_DNA"/>
</dbReference>
<keyword evidence="2" id="KW-0560">Oxidoreductase</keyword>
<evidence type="ECO:0000256" key="1">
    <source>
        <dbReference type="ARBA" id="ARBA00006484"/>
    </source>
</evidence>
<comment type="caution">
    <text evidence="4">The sequence shown here is derived from an EMBL/GenBank/DDBJ whole genome shotgun (WGS) entry which is preliminary data.</text>
</comment>
<feature type="compositionally biased region" description="Low complexity" evidence="3">
    <location>
        <begin position="354"/>
        <end position="365"/>
    </location>
</feature>
<dbReference type="RefSeq" id="XP_067081830.1">
    <property type="nucleotide sequence ID" value="XM_067225729.1"/>
</dbReference>
<dbReference type="InterPro" id="IPR002347">
    <property type="entry name" value="SDR_fam"/>
</dbReference>
<protein>
    <submittedName>
        <fullName evidence="4">Short-chain dehydrogenase, putative</fullName>
    </submittedName>
</protein>